<dbReference type="GO" id="GO:0005739">
    <property type="term" value="C:mitochondrion"/>
    <property type="evidence" value="ECO:0007669"/>
    <property type="project" value="TreeGrafter"/>
</dbReference>
<protein>
    <submittedName>
        <fullName evidence="3">GH17510</fullName>
    </submittedName>
</protein>
<dbReference type="HOGENOM" id="CLU_074707_5_2_1"/>
<evidence type="ECO:0000256" key="1">
    <source>
        <dbReference type="ARBA" id="ARBA00007584"/>
    </source>
</evidence>
<keyword evidence="4" id="KW-1185">Reference proteome</keyword>
<evidence type="ECO:0000256" key="2">
    <source>
        <dbReference type="ARBA" id="ARBA00023054"/>
    </source>
</evidence>
<dbReference type="Proteomes" id="UP000001070">
    <property type="component" value="Unassembled WGS sequence"/>
</dbReference>
<keyword evidence="2" id="KW-0175">Coiled coil</keyword>
<reference evidence="3 4" key="1">
    <citation type="journal article" date="2007" name="Nature">
        <title>Evolution of genes and genomes on the Drosophila phylogeny.</title>
        <authorList>
            <consortium name="Drosophila 12 Genomes Consortium"/>
            <person name="Clark A.G."/>
            <person name="Eisen M.B."/>
            <person name="Smith D.R."/>
            <person name="Bergman C.M."/>
            <person name="Oliver B."/>
            <person name="Markow T.A."/>
            <person name="Kaufman T.C."/>
            <person name="Kellis M."/>
            <person name="Gelbart W."/>
            <person name="Iyer V.N."/>
            <person name="Pollard D.A."/>
            <person name="Sackton T.B."/>
            <person name="Larracuente A.M."/>
            <person name="Singh N.D."/>
            <person name="Abad J.P."/>
            <person name="Abt D.N."/>
            <person name="Adryan B."/>
            <person name="Aguade M."/>
            <person name="Akashi H."/>
            <person name="Anderson W.W."/>
            <person name="Aquadro C.F."/>
            <person name="Ardell D.H."/>
            <person name="Arguello R."/>
            <person name="Artieri C.G."/>
            <person name="Barbash D.A."/>
            <person name="Barker D."/>
            <person name="Barsanti P."/>
            <person name="Batterham P."/>
            <person name="Batzoglou S."/>
            <person name="Begun D."/>
            <person name="Bhutkar A."/>
            <person name="Blanco E."/>
            <person name="Bosak S.A."/>
            <person name="Bradley R.K."/>
            <person name="Brand A.D."/>
            <person name="Brent M.R."/>
            <person name="Brooks A.N."/>
            <person name="Brown R.H."/>
            <person name="Butlin R.K."/>
            <person name="Caggese C."/>
            <person name="Calvi B.R."/>
            <person name="Bernardo de Carvalho A."/>
            <person name="Caspi A."/>
            <person name="Castrezana S."/>
            <person name="Celniker S.E."/>
            <person name="Chang J.L."/>
            <person name="Chapple C."/>
            <person name="Chatterji S."/>
            <person name="Chinwalla A."/>
            <person name="Civetta A."/>
            <person name="Clifton S.W."/>
            <person name="Comeron J.M."/>
            <person name="Costello J.C."/>
            <person name="Coyne J.A."/>
            <person name="Daub J."/>
            <person name="David R.G."/>
            <person name="Delcher A.L."/>
            <person name="Delehaunty K."/>
            <person name="Do C.B."/>
            <person name="Ebling H."/>
            <person name="Edwards K."/>
            <person name="Eickbush T."/>
            <person name="Evans J.D."/>
            <person name="Filipski A."/>
            <person name="Findeiss S."/>
            <person name="Freyhult E."/>
            <person name="Fulton L."/>
            <person name="Fulton R."/>
            <person name="Garcia A.C."/>
            <person name="Gardiner A."/>
            <person name="Garfield D.A."/>
            <person name="Garvin B.E."/>
            <person name="Gibson G."/>
            <person name="Gilbert D."/>
            <person name="Gnerre S."/>
            <person name="Godfrey J."/>
            <person name="Good R."/>
            <person name="Gotea V."/>
            <person name="Gravely B."/>
            <person name="Greenberg A.J."/>
            <person name="Griffiths-Jones S."/>
            <person name="Gross S."/>
            <person name="Guigo R."/>
            <person name="Gustafson E.A."/>
            <person name="Haerty W."/>
            <person name="Hahn M.W."/>
            <person name="Halligan D.L."/>
            <person name="Halpern A.L."/>
            <person name="Halter G.M."/>
            <person name="Han M.V."/>
            <person name="Heger A."/>
            <person name="Hillier L."/>
            <person name="Hinrichs A.S."/>
            <person name="Holmes I."/>
            <person name="Hoskins R.A."/>
            <person name="Hubisz M.J."/>
            <person name="Hultmark D."/>
            <person name="Huntley M.A."/>
            <person name="Jaffe D.B."/>
            <person name="Jagadeeshan S."/>
            <person name="Jeck W.R."/>
            <person name="Johnson J."/>
            <person name="Jones C.D."/>
            <person name="Jordan W.C."/>
            <person name="Karpen G.H."/>
            <person name="Kataoka E."/>
            <person name="Keightley P.D."/>
            <person name="Kheradpour P."/>
            <person name="Kirkness E.F."/>
            <person name="Koerich L.B."/>
            <person name="Kristiansen K."/>
            <person name="Kudrna D."/>
            <person name="Kulathinal R.J."/>
            <person name="Kumar S."/>
            <person name="Kwok R."/>
            <person name="Lander E."/>
            <person name="Langley C.H."/>
            <person name="Lapoint R."/>
            <person name="Lazzaro B.P."/>
            <person name="Lee S.J."/>
            <person name="Levesque L."/>
            <person name="Li R."/>
            <person name="Lin C.F."/>
            <person name="Lin M.F."/>
            <person name="Lindblad-Toh K."/>
            <person name="Llopart A."/>
            <person name="Long M."/>
            <person name="Low L."/>
            <person name="Lozovsky E."/>
            <person name="Lu J."/>
            <person name="Luo M."/>
            <person name="Machado C.A."/>
            <person name="Makalowski W."/>
            <person name="Marzo M."/>
            <person name="Matsuda M."/>
            <person name="Matzkin L."/>
            <person name="McAllister B."/>
            <person name="McBride C.S."/>
            <person name="McKernan B."/>
            <person name="McKernan K."/>
            <person name="Mendez-Lago M."/>
            <person name="Minx P."/>
            <person name="Mollenhauer M.U."/>
            <person name="Montooth K."/>
            <person name="Mount S.M."/>
            <person name="Mu X."/>
            <person name="Myers E."/>
            <person name="Negre B."/>
            <person name="Newfeld S."/>
            <person name="Nielsen R."/>
            <person name="Noor M.A."/>
            <person name="O'Grady P."/>
            <person name="Pachter L."/>
            <person name="Papaceit M."/>
            <person name="Parisi M.J."/>
            <person name="Parisi M."/>
            <person name="Parts L."/>
            <person name="Pedersen J.S."/>
            <person name="Pesole G."/>
            <person name="Phillippy A.M."/>
            <person name="Ponting C.P."/>
            <person name="Pop M."/>
            <person name="Porcelli D."/>
            <person name="Powell J.R."/>
            <person name="Prohaska S."/>
            <person name="Pruitt K."/>
            <person name="Puig M."/>
            <person name="Quesneville H."/>
            <person name="Ram K.R."/>
            <person name="Rand D."/>
            <person name="Rasmussen M.D."/>
            <person name="Reed L.K."/>
            <person name="Reenan R."/>
            <person name="Reily A."/>
            <person name="Remington K.A."/>
            <person name="Rieger T.T."/>
            <person name="Ritchie M.G."/>
            <person name="Robin C."/>
            <person name="Rogers Y.H."/>
            <person name="Rohde C."/>
            <person name="Rozas J."/>
            <person name="Rubenfield M.J."/>
            <person name="Ruiz A."/>
            <person name="Russo S."/>
            <person name="Salzberg S.L."/>
            <person name="Sanchez-Gracia A."/>
            <person name="Saranga D.J."/>
            <person name="Sato H."/>
            <person name="Schaeffer S.W."/>
            <person name="Schatz M.C."/>
            <person name="Schlenke T."/>
            <person name="Schwartz R."/>
            <person name="Segarra C."/>
            <person name="Singh R.S."/>
            <person name="Sirot L."/>
            <person name="Sirota M."/>
            <person name="Sisneros N.B."/>
            <person name="Smith C.D."/>
            <person name="Smith T.F."/>
            <person name="Spieth J."/>
            <person name="Stage D.E."/>
            <person name="Stark A."/>
            <person name="Stephan W."/>
            <person name="Strausberg R.L."/>
            <person name="Strempel S."/>
            <person name="Sturgill D."/>
            <person name="Sutton G."/>
            <person name="Sutton G.G."/>
            <person name="Tao W."/>
            <person name="Teichmann S."/>
            <person name="Tobari Y.N."/>
            <person name="Tomimura Y."/>
            <person name="Tsolas J.M."/>
            <person name="Valente V.L."/>
            <person name="Venter E."/>
            <person name="Venter J.C."/>
            <person name="Vicario S."/>
            <person name="Vieira F.G."/>
            <person name="Vilella A.J."/>
            <person name="Villasante A."/>
            <person name="Walenz B."/>
            <person name="Wang J."/>
            <person name="Wasserman M."/>
            <person name="Watts T."/>
            <person name="Wilson D."/>
            <person name="Wilson R.K."/>
            <person name="Wing R.A."/>
            <person name="Wolfner M.F."/>
            <person name="Wong A."/>
            <person name="Wong G.K."/>
            <person name="Wu C.I."/>
            <person name="Wu G."/>
            <person name="Yamamoto D."/>
            <person name="Yang H.P."/>
            <person name="Yang S.P."/>
            <person name="Yorke J.A."/>
            <person name="Yoshida K."/>
            <person name="Zdobnov E."/>
            <person name="Zhang P."/>
            <person name="Zhang Y."/>
            <person name="Zimin A.V."/>
            <person name="Baldwin J."/>
            <person name="Abdouelleil A."/>
            <person name="Abdulkadir J."/>
            <person name="Abebe A."/>
            <person name="Abera B."/>
            <person name="Abreu J."/>
            <person name="Acer S.C."/>
            <person name="Aftuck L."/>
            <person name="Alexander A."/>
            <person name="An P."/>
            <person name="Anderson E."/>
            <person name="Anderson S."/>
            <person name="Arachi H."/>
            <person name="Azer M."/>
            <person name="Bachantsang P."/>
            <person name="Barry A."/>
            <person name="Bayul T."/>
            <person name="Berlin A."/>
            <person name="Bessette D."/>
            <person name="Bloom T."/>
            <person name="Blye J."/>
            <person name="Boguslavskiy L."/>
            <person name="Bonnet C."/>
            <person name="Boukhgalter B."/>
            <person name="Bourzgui I."/>
            <person name="Brown A."/>
            <person name="Cahill P."/>
            <person name="Channer S."/>
            <person name="Cheshatsang Y."/>
            <person name="Chuda L."/>
            <person name="Citroen M."/>
            <person name="Collymore A."/>
            <person name="Cooke P."/>
            <person name="Costello M."/>
            <person name="D'Aco K."/>
            <person name="Daza R."/>
            <person name="De Haan G."/>
            <person name="DeGray S."/>
            <person name="DeMaso C."/>
            <person name="Dhargay N."/>
            <person name="Dooley K."/>
            <person name="Dooley E."/>
            <person name="Doricent M."/>
            <person name="Dorje P."/>
            <person name="Dorjee K."/>
            <person name="Dupes A."/>
            <person name="Elong R."/>
            <person name="Falk J."/>
            <person name="Farina A."/>
            <person name="Faro S."/>
            <person name="Ferguson D."/>
            <person name="Fisher S."/>
            <person name="Foley C.D."/>
            <person name="Franke A."/>
            <person name="Friedrich D."/>
            <person name="Gadbois L."/>
            <person name="Gearin G."/>
            <person name="Gearin C.R."/>
            <person name="Giannoukos G."/>
            <person name="Goode T."/>
            <person name="Graham J."/>
            <person name="Grandbois E."/>
            <person name="Grewal S."/>
            <person name="Gyaltsen K."/>
            <person name="Hafez N."/>
            <person name="Hagos B."/>
            <person name="Hall J."/>
            <person name="Henson C."/>
            <person name="Hollinger A."/>
            <person name="Honan T."/>
            <person name="Huard M.D."/>
            <person name="Hughes L."/>
            <person name="Hurhula B."/>
            <person name="Husby M.E."/>
            <person name="Kamat A."/>
            <person name="Kanga B."/>
            <person name="Kashin S."/>
            <person name="Khazanovich D."/>
            <person name="Kisner P."/>
            <person name="Lance K."/>
            <person name="Lara M."/>
            <person name="Lee W."/>
            <person name="Lennon N."/>
            <person name="Letendre F."/>
            <person name="LeVine R."/>
            <person name="Lipovsky A."/>
            <person name="Liu X."/>
            <person name="Liu J."/>
            <person name="Liu S."/>
            <person name="Lokyitsang T."/>
            <person name="Lokyitsang Y."/>
            <person name="Lubonja R."/>
            <person name="Lui A."/>
            <person name="MacDonald P."/>
            <person name="Magnisalis V."/>
            <person name="Maru K."/>
            <person name="Matthews C."/>
            <person name="McCusker W."/>
            <person name="McDonough S."/>
            <person name="Mehta T."/>
            <person name="Meldrim J."/>
            <person name="Meneus L."/>
            <person name="Mihai O."/>
            <person name="Mihalev A."/>
            <person name="Mihova T."/>
            <person name="Mittelman R."/>
            <person name="Mlenga V."/>
            <person name="Montmayeur A."/>
            <person name="Mulrain L."/>
            <person name="Navidi A."/>
            <person name="Naylor J."/>
            <person name="Negash T."/>
            <person name="Nguyen T."/>
            <person name="Nguyen N."/>
            <person name="Nicol R."/>
            <person name="Norbu C."/>
            <person name="Norbu N."/>
            <person name="Novod N."/>
            <person name="O'Neill B."/>
            <person name="Osman S."/>
            <person name="Markiewicz E."/>
            <person name="Oyono O.L."/>
            <person name="Patti C."/>
            <person name="Phunkhang P."/>
            <person name="Pierre F."/>
            <person name="Priest M."/>
            <person name="Raghuraman S."/>
            <person name="Rege F."/>
            <person name="Reyes R."/>
            <person name="Rise C."/>
            <person name="Rogov P."/>
            <person name="Ross K."/>
            <person name="Ryan E."/>
            <person name="Settipalli S."/>
            <person name="Shea T."/>
            <person name="Sherpa N."/>
            <person name="Shi L."/>
            <person name="Shih D."/>
            <person name="Sparrow T."/>
            <person name="Spaulding J."/>
            <person name="Stalker J."/>
            <person name="Stange-Thomann N."/>
            <person name="Stavropoulos S."/>
            <person name="Stone C."/>
            <person name="Strader C."/>
            <person name="Tesfaye S."/>
            <person name="Thomson T."/>
            <person name="Thoulutsang Y."/>
            <person name="Thoulutsang D."/>
            <person name="Topham K."/>
            <person name="Topping I."/>
            <person name="Tsamla T."/>
            <person name="Vassiliev H."/>
            <person name="Vo A."/>
            <person name="Wangchuk T."/>
            <person name="Wangdi T."/>
            <person name="Weiand M."/>
            <person name="Wilkinson J."/>
            <person name="Wilson A."/>
            <person name="Yadav S."/>
            <person name="Young G."/>
            <person name="Yu Q."/>
            <person name="Zembek L."/>
            <person name="Zhong D."/>
            <person name="Zimmer A."/>
            <person name="Zwirko Z."/>
            <person name="Jaffe D.B."/>
            <person name="Alvarez P."/>
            <person name="Brockman W."/>
            <person name="Butler J."/>
            <person name="Chin C."/>
            <person name="Gnerre S."/>
            <person name="Grabherr M."/>
            <person name="Kleber M."/>
            <person name="Mauceli E."/>
            <person name="MacCallum I."/>
        </authorList>
    </citation>
    <scope>NUCLEOTIDE SEQUENCE [LARGE SCALE GENOMIC DNA]</scope>
    <source>
        <strain evidence="4">Tucson 15287-2541.00</strain>
    </source>
</reference>
<dbReference type="PANTHER" id="PTHR12499:SF0">
    <property type="entry name" value="OPTIC ATROPHY 3 PROTEIN"/>
    <property type="match status" value="1"/>
</dbReference>
<evidence type="ECO:0000313" key="3">
    <source>
        <dbReference type="EMBL" id="EDV91573.1"/>
    </source>
</evidence>
<accession>B4JTZ4</accession>
<evidence type="ECO:0000313" key="4">
    <source>
        <dbReference type="Proteomes" id="UP000001070"/>
    </source>
</evidence>
<dbReference type="InterPro" id="IPR010754">
    <property type="entry name" value="OPA3-like"/>
</dbReference>
<dbReference type="OMA" id="YICAPAG"/>
<dbReference type="PANTHER" id="PTHR12499">
    <property type="entry name" value="OPTIC ATROPHY 3 PROTEIN OPA3"/>
    <property type="match status" value="1"/>
</dbReference>
<dbReference type="Pfam" id="PF07047">
    <property type="entry name" value="OPA3"/>
    <property type="match status" value="1"/>
</dbReference>
<gene>
    <name evidence="3" type="primary">Dgri\GH17510</name>
    <name evidence="3" type="ORF">Dgri_GH17510</name>
</gene>
<sequence>MVIGVFPIGKIAVLGIKQITTPLSLGFKQIAKRNLLFKNYICAPAGQLLNSLETRCKIKMLGLPQPKRIPRLPEKNATEMGANILSELFVILLGLSLIFYEVSR</sequence>
<organism evidence="4">
    <name type="scientific">Drosophila grimshawi</name>
    <name type="common">Hawaiian fruit fly</name>
    <name type="synonym">Idiomyia grimshawi</name>
    <dbReference type="NCBI Taxonomy" id="7222"/>
    <lineage>
        <taxon>Eukaryota</taxon>
        <taxon>Metazoa</taxon>
        <taxon>Ecdysozoa</taxon>
        <taxon>Arthropoda</taxon>
        <taxon>Hexapoda</taxon>
        <taxon>Insecta</taxon>
        <taxon>Pterygota</taxon>
        <taxon>Neoptera</taxon>
        <taxon>Endopterygota</taxon>
        <taxon>Diptera</taxon>
        <taxon>Brachycera</taxon>
        <taxon>Muscomorpha</taxon>
        <taxon>Ephydroidea</taxon>
        <taxon>Drosophilidae</taxon>
        <taxon>Drosophila</taxon>
        <taxon>Hawaiian Drosophila</taxon>
    </lineage>
</organism>
<dbReference type="OrthoDB" id="2129069at2759"/>
<proteinExistence type="inferred from homology"/>
<dbReference type="PhylomeDB" id="B4JTZ4"/>
<name>B4JTZ4_DROGR</name>
<dbReference type="GO" id="GO:0019216">
    <property type="term" value="P:regulation of lipid metabolic process"/>
    <property type="evidence" value="ECO:0007669"/>
    <property type="project" value="TreeGrafter"/>
</dbReference>
<comment type="similarity">
    <text evidence="1">Belongs to the OPA3 family.</text>
</comment>
<dbReference type="eggNOG" id="KOG3335">
    <property type="taxonomic scope" value="Eukaryota"/>
</dbReference>
<dbReference type="EMBL" id="CH916374">
    <property type="protein sequence ID" value="EDV91573.1"/>
    <property type="molecule type" value="Genomic_DNA"/>
</dbReference>
<dbReference type="InParanoid" id="B4JTZ4"/>
<dbReference type="AlphaFoldDB" id="B4JTZ4"/>